<protein>
    <submittedName>
        <fullName evidence="1">Uncharacterized protein</fullName>
    </submittedName>
</protein>
<evidence type="ECO:0000313" key="2">
    <source>
        <dbReference type="Proteomes" id="UP000318242"/>
    </source>
</evidence>
<reference evidence="1 2" key="1">
    <citation type="submission" date="2019-06" db="EMBL/GenBank/DDBJ databases">
        <title>Whole genome shotgun sequence of Vibrio comitans NBRC 102076.</title>
        <authorList>
            <person name="Hosoyama A."/>
            <person name="Uohara A."/>
            <person name="Ohji S."/>
            <person name="Ichikawa N."/>
        </authorList>
    </citation>
    <scope>NUCLEOTIDE SEQUENCE [LARGE SCALE GENOMIC DNA]</scope>
    <source>
        <strain evidence="1 2">NBRC 102076</strain>
    </source>
</reference>
<organism evidence="1 2">
    <name type="scientific">Vibrio comitans NBRC 102076</name>
    <dbReference type="NCBI Taxonomy" id="1219078"/>
    <lineage>
        <taxon>Bacteria</taxon>
        <taxon>Pseudomonadati</taxon>
        <taxon>Pseudomonadota</taxon>
        <taxon>Gammaproteobacteria</taxon>
        <taxon>Vibrionales</taxon>
        <taxon>Vibrionaceae</taxon>
        <taxon>Vibrio</taxon>
    </lineage>
</organism>
<dbReference type="RefSeq" id="WP_141268501.1">
    <property type="nucleotide sequence ID" value="NZ_BJLH01000001.1"/>
</dbReference>
<dbReference type="EMBL" id="BJLH01000001">
    <property type="protein sequence ID" value="GEA59025.1"/>
    <property type="molecule type" value="Genomic_DNA"/>
</dbReference>
<dbReference type="AlphaFoldDB" id="A0A4Y3IIL9"/>
<dbReference type="Proteomes" id="UP000318242">
    <property type="component" value="Unassembled WGS sequence"/>
</dbReference>
<evidence type="ECO:0000313" key="1">
    <source>
        <dbReference type="EMBL" id="GEA59025.1"/>
    </source>
</evidence>
<gene>
    <name evidence="1" type="ORF">VCO01S_02180</name>
</gene>
<dbReference type="OrthoDB" id="6215270at2"/>
<sequence length="89" mass="10961">MFNQIFSSTKKWLSELSEFQSRVWVVHVKESRFKDESFVICEDNFKEHLEWMKRRDYTKEMLESVEQMKPSQVRVFKLSKAEHQLMRVK</sequence>
<accession>A0A4Y3IIL9</accession>
<keyword evidence="2" id="KW-1185">Reference proteome</keyword>
<name>A0A4Y3IIL9_9VIBR</name>
<comment type="caution">
    <text evidence="1">The sequence shown here is derived from an EMBL/GenBank/DDBJ whole genome shotgun (WGS) entry which is preliminary data.</text>
</comment>
<proteinExistence type="predicted"/>